<proteinExistence type="predicted"/>
<reference evidence="1" key="1">
    <citation type="submission" date="2021-01" db="EMBL/GenBank/DDBJ databases">
        <title>Fulvivirga kasyanovii gen. nov., sp nov., a novel member of the phylum Bacteroidetes isolated from seawater in a mussel farm.</title>
        <authorList>
            <person name="Zhao L.-H."/>
            <person name="Wang Z.-J."/>
        </authorList>
    </citation>
    <scope>NUCLEOTIDE SEQUENCE</scope>
    <source>
        <strain evidence="1">29W222</strain>
    </source>
</reference>
<evidence type="ECO:0000313" key="2">
    <source>
        <dbReference type="Proteomes" id="UP000614216"/>
    </source>
</evidence>
<accession>A0A937G108</accession>
<evidence type="ECO:0000313" key="1">
    <source>
        <dbReference type="EMBL" id="MBL6448528.1"/>
    </source>
</evidence>
<dbReference type="RefSeq" id="WP_202858063.1">
    <property type="nucleotide sequence ID" value="NZ_JAEUGD010000064.1"/>
</dbReference>
<dbReference type="Proteomes" id="UP000614216">
    <property type="component" value="Unassembled WGS sequence"/>
</dbReference>
<name>A0A937G108_9BACT</name>
<dbReference type="EMBL" id="JAEUGD010000064">
    <property type="protein sequence ID" value="MBL6448528.1"/>
    <property type="molecule type" value="Genomic_DNA"/>
</dbReference>
<gene>
    <name evidence="1" type="ORF">JMN32_19615</name>
</gene>
<sequence>MKLKLRRLSDGVSRFFRKNLRPTQTVSSEDSSDTIEYTVKCRLRKDITMSSATIKEIILQNPWSTLSPPAITFHTDEQGKSSVTITFKVLSPEKGKLVENELRSALTDREQEESND</sequence>
<comment type="caution">
    <text evidence="1">The sequence shown here is derived from an EMBL/GenBank/DDBJ whole genome shotgun (WGS) entry which is preliminary data.</text>
</comment>
<dbReference type="AlphaFoldDB" id="A0A937G108"/>
<protein>
    <submittedName>
        <fullName evidence="1">Uncharacterized protein</fullName>
    </submittedName>
</protein>
<keyword evidence="2" id="KW-1185">Reference proteome</keyword>
<organism evidence="1 2">
    <name type="scientific">Fulvivirga marina</name>
    <dbReference type="NCBI Taxonomy" id="2494733"/>
    <lineage>
        <taxon>Bacteria</taxon>
        <taxon>Pseudomonadati</taxon>
        <taxon>Bacteroidota</taxon>
        <taxon>Cytophagia</taxon>
        <taxon>Cytophagales</taxon>
        <taxon>Fulvivirgaceae</taxon>
        <taxon>Fulvivirga</taxon>
    </lineage>
</organism>